<comment type="subcellular location">
    <subcellularLocation>
        <location evidence="1">Nucleus</location>
    </subcellularLocation>
</comment>
<dbReference type="Gramene" id="Pp3c4_31220V3.2">
    <property type="protein sequence ID" value="Pp3c4_31220V3.2"/>
    <property type="gene ID" value="Pp3c4_31220"/>
</dbReference>
<reference evidence="5 7" key="2">
    <citation type="journal article" date="2018" name="Plant J.">
        <title>The Physcomitrella patens chromosome-scale assembly reveals moss genome structure and evolution.</title>
        <authorList>
            <person name="Lang D."/>
            <person name="Ullrich K.K."/>
            <person name="Murat F."/>
            <person name="Fuchs J."/>
            <person name="Jenkins J."/>
            <person name="Haas F.B."/>
            <person name="Piednoel M."/>
            <person name="Gundlach H."/>
            <person name="Van Bel M."/>
            <person name="Meyberg R."/>
            <person name="Vives C."/>
            <person name="Morata J."/>
            <person name="Symeonidi A."/>
            <person name="Hiss M."/>
            <person name="Muchero W."/>
            <person name="Kamisugi Y."/>
            <person name="Saleh O."/>
            <person name="Blanc G."/>
            <person name="Decker E.L."/>
            <person name="van Gessel N."/>
            <person name="Grimwood J."/>
            <person name="Hayes R.D."/>
            <person name="Graham S.W."/>
            <person name="Gunter L.E."/>
            <person name="McDaniel S.F."/>
            <person name="Hoernstein S.N.W."/>
            <person name="Larsson A."/>
            <person name="Li F.W."/>
            <person name="Perroud P.F."/>
            <person name="Phillips J."/>
            <person name="Ranjan P."/>
            <person name="Rokshar D.S."/>
            <person name="Rothfels C.J."/>
            <person name="Schneider L."/>
            <person name="Shu S."/>
            <person name="Stevenson D.W."/>
            <person name="Thummler F."/>
            <person name="Tillich M."/>
            <person name="Villarreal Aguilar J.C."/>
            <person name="Widiez T."/>
            <person name="Wong G.K."/>
            <person name="Wymore A."/>
            <person name="Zhang Y."/>
            <person name="Zimmer A.D."/>
            <person name="Quatrano R.S."/>
            <person name="Mayer K.F.X."/>
            <person name="Goodstein D."/>
            <person name="Casacuberta J.M."/>
            <person name="Vandepoele K."/>
            <person name="Reski R."/>
            <person name="Cuming A.C."/>
            <person name="Tuskan G.A."/>
            <person name="Maumus F."/>
            <person name="Salse J."/>
            <person name="Schmutz J."/>
            <person name="Rensing S.A."/>
        </authorList>
    </citation>
    <scope>NUCLEOTIDE SEQUENCE [LARGE SCALE GENOMIC DNA]</scope>
    <source>
        <strain evidence="6 7">cv. Gransden 2004</strain>
    </source>
</reference>
<dbReference type="PANTHER" id="PTHR12972:SF0">
    <property type="entry name" value="PROTEIN DOWNSTREAM NEIGHBOR OF SON"/>
    <property type="match status" value="1"/>
</dbReference>
<evidence type="ECO:0000256" key="1">
    <source>
        <dbReference type="ARBA" id="ARBA00004123"/>
    </source>
</evidence>
<keyword evidence="2" id="KW-0217">Developmental protein</keyword>
<evidence type="ECO:0000256" key="2">
    <source>
        <dbReference type="ARBA" id="ARBA00022473"/>
    </source>
</evidence>
<dbReference type="Proteomes" id="UP000006727">
    <property type="component" value="Chromosome 4"/>
</dbReference>
<keyword evidence="3" id="KW-0539">Nucleus</keyword>
<evidence type="ECO:0000256" key="4">
    <source>
        <dbReference type="ARBA" id="ARBA00025806"/>
    </source>
</evidence>
<gene>
    <name evidence="5" type="ORF">PHYPA_006977</name>
</gene>
<dbReference type="GO" id="GO:0005634">
    <property type="term" value="C:nucleus"/>
    <property type="evidence" value="ECO:0000318"/>
    <property type="project" value="GO_Central"/>
</dbReference>
<organism evidence="5">
    <name type="scientific">Physcomitrium patens</name>
    <name type="common">Spreading-leaved earth moss</name>
    <name type="synonym">Physcomitrella patens</name>
    <dbReference type="NCBI Taxonomy" id="3218"/>
    <lineage>
        <taxon>Eukaryota</taxon>
        <taxon>Viridiplantae</taxon>
        <taxon>Streptophyta</taxon>
        <taxon>Embryophyta</taxon>
        <taxon>Bryophyta</taxon>
        <taxon>Bryophytina</taxon>
        <taxon>Bryopsida</taxon>
        <taxon>Funariidae</taxon>
        <taxon>Funariales</taxon>
        <taxon>Funariaceae</taxon>
        <taxon>Physcomitrium</taxon>
    </lineage>
</organism>
<dbReference type="PaxDb" id="3218-PP1S102_16V6.1"/>
<dbReference type="EnsemblPlants" id="Pp3c4_31220V3.2">
    <property type="protein sequence ID" value="Pp3c4_31220V3.2"/>
    <property type="gene ID" value="Pp3c4_31220"/>
</dbReference>
<dbReference type="InParanoid" id="A0A2K1KQM9"/>
<evidence type="ECO:0000256" key="3">
    <source>
        <dbReference type="ARBA" id="ARBA00023242"/>
    </source>
</evidence>
<dbReference type="PANTHER" id="PTHR12972">
    <property type="entry name" value="DOWNSTREAM NEIGHBOR OF SON"/>
    <property type="match status" value="1"/>
</dbReference>
<dbReference type="Gramene" id="Pp3c4_31220V3.1">
    <property type="protein sequence ID" value="Pp3c4_31220V3.1"/>
    <property type="gene ID" value="Pp3c4_31220"/>
</dbReference>
<name>A0A2K1KQM9_PHYPA</name>
<accession>A0A2K1KQM9</accession>
<reference evidence="5 7" key="1">
    <citation type="journal article" date="2008" name="Science">
        <title>The Physcomitrella genome reveals evolutionary insights into the conquest of land by plants.</title>
        <authorList>
            <person name="Rensing S."/>
            <person name="Lang D."/>
            <person name="Zimmer A."/>
            <person name="Terry A."/>
            <person name="Salamov A."/>
            <person name="Shapiro H."/>
            <person name="Nishiyama T."/>
            <person name="Perroud P.-F."/>
            <person name="Lindquist E."/>
            <person name="Kamisugi Y."/>
            <person name="Tanahashi T."/>
            <person name="Sakakibara K."/>
            <person name="Fujita T."/>
            <person name="Oishi K."/>
            <person name="Shin-I T."/>
            <person name="Kuroki Y."/>
            <person name="Toyoda A."/>
            <person name="Suzuki Y."/>
            <person name="Hashimoto A."/>
            <person name="Yamaguchi K."/>
            <person name="Sugano A."/>
            <person name="Kohara Y."/>
            <person name="Fujiyama A."/>
            <person name="Anterola A."/>
            <person name="Aoki S."/>
            <person name="Ashton N."/>
            <person name="Barbazuk W.B."/>
            <person name="Barker E."/>
            <person name="Bennetzen J."/>
            <person name="Bezanilla M."/>
            <person name="Blankenship R."/>
            <person name="Cho S.H."/>
            <person name="Dutcher S."/>
            <person name="Estelle M."/>
            <person name="Fawcett J.A."/>
            <person name="Gundlach H."/>
            <person name="Hanada K."/>
            <person name="Heyl A."/>
            <person name="Hicks K.A."/>
            <person name="Hugh J."/>
            <person name="Lohr M."/>
            <person name="Mayer K."/>
            <person name="Melkozernov A."/>
            <person name="Murata T."/>
            <person name="Nelson D."/>
            <person name="Pils B."/>
            <person name="Prigge M."/>
            <person name="Reiss B."/>
            <person name="Renner T."/>
            <person name="Rombauts S."/>
            <person name="Rushton P."/>
            <person name="Sanderfoot A."/>
            <person name="Schween G."/>
            <person name="Shiu S.-H."/>
            <person name="Stueber K."/>
            <person name="Theodoulou F.L."/>
            <person name="Tu H."/>
            <person name="Van de Peer Y."/>
            <person name="Verrier P.J."/>
            <person name="Waters E."/>
            <person name="Wood A."/>
            <person name="Yang L."/>
            <person name="Cove D."/>
            <person name="Cuming A."/>
            <person name="Hasebe M."/>
            <person name="Lucas S."/>
            <person name="Mishler D.B."/>
            <person name="Reski R."/>
            <person name="Grigoriev I."/>
            <person name="Quatrano R.S."/>
            <person name="Boore J.L."/>
        </authorList>
    </citation>
    <scope>NUCLEOTIDE SEQUENCE [LARGE SCALE GENOMIC DNA]</scope>
    <source>
        <strain evidence="6 7">cv. Gransden 2004</strain>
    </source>
</reference>
<dbReference type="EMBL" id="ABEU02000004">
    <property type="protein sequence ID" value="PNR56080.1"/>
    <property type="molecule type" value="Genomic_DNA"/>
</dbReference>
<dbReference type="EnsemblPlants" id="Pp3c4_31220V3.1">
    <property type="protein sequence ID" value="Pp3c4_31220V3.1"/>
    <property type="gene ID" value="Pp3c4_31220"/>
</dbReference>
<dbReference type="STRING" id="3218.A0A2K1KQM9"/>
<dbReference type="GO" id="GO:0033260">
    <property type="term" value="P:nuclear DNA replication"/>
    <property type="evidence" value="ECO:0000318"/>
    <property type="project" value="GO_Central"/>
</dbReference>
<reference evidence="6" key="3">
    <citation type="submission" date="2020-12" db="UniProtKB">
        <authorList>
            <consortium name="EnsemblPlants"/>
        </authorList>
    </citation>
    <scope>IDENTIFICATION</scope>
</reference>
<dbReference type="AlphaFoldDB" id="A0A2K1KQM9"/>
<evidence type="ECO:0000313" key="5">
    <source>
        <dbReference type="EMBL" id="PNR56080.1"/>
    </source>
</evidence>
<protein>
    <submittedName>
        <fullName evidence="5 6">Uncharacterized protein</fullName>
    </submittedName>
</protein>
<dbReference type="InterPro" id="IPR024861">
    <property type="entry name" value="Donson"/>
</dbReference>
<evidence type="ECO:0000313" key="7">
    <source>
        <dbReference type="Proteomes" id="UP000006727"/>
    </source>
</evidence>
<keyword evidence="7" id="KW-1185">Reference proteome</keyword>
<proteinExistence type="inferred from homology"/>
<comment type="similarity">
    <text evidence="4">Belongs to the DONSON family.</text>
</comment>
<sequence length="682" mass="75111">MCAKNHLSRRTEWHLLLVKGKHRPNSEVWLLDGMELEQLKRHQSSKAGEQNDKSAHTQRFVARSEDAVLPSRILGDAGAADVHVSVDIGANVRPPRFRSLKGKDDSSISEHEVSQYGVSAPGNGCADSVSLFSRYKNGSSSNGSTKAVAQRVCEKMEDLPSKSEEKVEALKILEPHKASGQSNFNAGPLPTELRGNLNDQSTADNGFNTRVNVLSRSRLPTTSGPMEDNLAWVSIRGSHAPLDLSLKLTARFSSPDSFHWCHRLSSNVHCQGVQQFSQGLGVMSRKSDIVRQMAYSGRDADDEMRGATFWSSLHSWVYPESTLPPTVLSVMSSAGARGGEEVAGSKQHSANEGAFLSKRLRAWDAAFRSLYYNFRSQFPPVFYVCMQQYVAMFVGGGIGGRNRDACNAYLTRSTRGVRELLLEHDVKFSMPFNASGEPTTTGEDLQDLFEFEKSNPDQTRVANERTASDNSPQSMLCFEGSSDVHRFYDFLLNHRSLLNSTAAMDVPVLYAPTAFDNASLSVLEITCKQLKRSDGCIQPQIRDDKVKVSRNSSETASDTTYIMETKGSFLPPWVILRLCTVVQESQPLGFSARFVTEPLTMGLNIAQGEITHNANAASFKSFFSKSNGVTNCDTISKTKTEFFPTSECDHSSGLGTAVVKELRYKDNSYKVSLAPLQLATSL</sequence>
<evidence type="ECO:0000313" key="6">
    <source>
        <dbReference type="EnsemblPlants" id="Pp3c4_31220V3.1"/>
    </source>
</evidence>